<dbReference type="EMBL" id="BJWL01000006">
    <property type="protein sequence ID" value="GFY88905.1"/>
    <property type="molecule type" value="Genomic_DNA"/>
</dbReference>
<sequence length="93" mass="10222">MEVLHATTRTGEDPRAATHPELAATPSHASREAAMRRHAPGGGSYALHMRPHERPLAMEVQVLEPCVCTRGGRKAMHLLRCHARTMLALTVDH</sequence>
<accession>A0A7J0EQZ6</accession>
<protein>
    <submittedName>
        <fullName evidence="2">Uncharacterized protein</fullName>
    </submittedName>
</protein>
<evidence type="ECO:0000313" key="2">
    <source>
        <dbReference type="EMBL" id="GFY88905.1"/>
    </source>
</evidence>
<evidence type="ECO:0000256" key="1">
    <source>
        <dbReference type="SAM" id="MobiDB-lite"/>
    </source>
</evidence>
<comment type="caution">
    <text evidence="2">The sequence shown here is derived from an EMBL/GenBank/DDBJ whole genome shotgun (WGS) entry which is preliminary data.</text>
</comment>
<dbReference type="AlphaFoldDB" id="A0A7J0EQZ6"/>
<dbReference type="Proteomes" id="UP000585474">
    <property type="component" value="Unassembled WGS sequence"/>
</dbReference>
<proteinExistence type="predicted"/>
<name>A0A7J0EQZ6_9ERIC</name>
<reference evidence="2 3" key="1">
    <citation type="submission" date="2019-07" db="EMBL/GenBank/DDBJ databases">
        <title>De Novo Assembly of kiwifruit Actinidia rufa.</title>
        <authorList>
            <person name="Sugita-Konishi S."/>
            <person name="Sato K."/>
            <person name="Mori E."/>
            <person name="Abe Y."/>
            <person name="Kisaki G."/>
            <person name="Hamano K."/>
            <person name="Suezawa K."/>
            <person name="Otani M."/>
            <person name="Fukuda T."/>
            <person name="Manabe T."/>
            <person name="Gomi K."/>
            <person name="Tabuchi M."/>
            <person name="Akimitsu K."/>
            <person name="Kataoka I."/>
        </authorList>
    </citation>
    <scope>NUCLEOTIDE SEQUENCE [LARGE SCALE GENOMIC DNA]</scope>
    <source>
        <strain evidence="3">cv. Fuchu</strain>
    </source>
</reference>
<feature type="region of interest" description="Disordered" evidence="1">
    <location>
        <begin position="1"/>
        <end position="50"/>
    </location>
</feature>
<evidence type="ECO:0000313" key="3">
    <source>
        <dbReference type="Proteomes" id="UP000585474"/>
    </source>
</evidence>
<gene>
    <name evidence="2" type="ORF">Acr_06g0008450</name>
</gene>
<organism evidence="2 3">
    <name type="scientific">Actinidia rufa</name>
    <dbReference type="NCBI Taxonomy" id="165716"/>
    <lineage>
        <taxon>Eukaryota</taxon>
        <taxon>Viridiplantae</taxon>
        <taxon>Streptophyta</taxon>
        <taxon>Embryophyta</taxon>
        <taxon>Tracheophyta</taxon>
        <taxon>Spermatophyta</taxon>
        <taxon>Magnoliopsida</taxon>
        <taxon>eudicotyledons</taxon>
        <taxon>Gunneridae</taxon>
        <taxon>Pentapetalae</taxon>
        <taxon>asterids</taxon>
        <taxon>Ericales</taxon>
        <taxon>Actinidiaceae</taxon>
        <taxon>Actinidia</taxon>
    </lineage>
</organism>
<keyword evidence="3" id="KW-1185">Reference proteome</keyword>